<dbReference type="EMBL" id="BTSX01000004">
    <property type="protein sequence ID" value="GMS95880.1"/>
    <property type="molecule type" value="Genomic_DNA"/>
</dbReference>
<evidence type="ECO:0000313" key="2">
    <source>
        <dbReference type="Proteomes" id="UP001432027"/>
    </source>
</evidence>
<evidence type="ECO:0008006" key="3">
    <source>
        <dbReference type="Google" id="ProtNLM"/>
    </source>
</evidence>
<reference evidence="1" key="1">
    <citation type="submission" date="2023-10" db="EMBL/GenBank/DDBJ databases">
        <title>Genome assembly of Pristionchus species.</title>
        <authorList>
            <person name="Yoshida K."/>
            <person name="Sommer R.J."/>
        </authorList>
    </citation>
    <scope>NUCLEOTIDE SEQUENCE</scope>
    <source>
        <strain evidence="1">RS0144</strain>
    </source>
</reference>
<evidence type="ECO:0000313" key="1">
    <source>
        <dbReference type="EMBL" id="GMS95880.1"/>
    </source>
</evidence>
<protein>
    <recommendedName>
        <fullName evidence="3">G protein-coupled receptor</fullName>
    </recommendedName>
</protein>
<proteinExistence type="predicted"/>
<gene>
    <name evidence="1" type="ORF">PENTCL1PPCAC_18055</name>
</gene>
<keyword evidence="2" id="KW-1185">Reference proteome</keyword>
<name>A0AAV5TNP0_9BILA</name>
<feature type="non-terminal residue" evidence="1">
    <location>
        <position position="1"/>
    </location>
</feature>
<accession>A0AAV5TNP0</accession>
<dbReference type="Proteomes" id="UP001432027">
    <property type="component" value="Unassembled WGS sequence"/>
</dbReference>
<sequence>SPPLDMPFLPTTIRHPFSLLPSPIILFLLVLLWVDIPIPANHLVVGVNSSLHLVLSALPSCTNPVKIPAIQDVIPAPPPPPAALHPLHAVLPLVVNPPPALLLVLPPVVHLQGNTHITSPVPLLLVVIRVAEGENDRRGILPFVQERRGDSAEENNQWNNQSNTCHSFEFESLVMCLSLPIFSLDRTNRSTRTNLIFIPSDLSFLISSQSFHSSQFEIFHLELNI</sequence>
<dbReference type="AlphaFoldDB" id="A0AAV5TNP0"/>
<comment type="caution">
    <text evidence="1">The sequence shown here is derived from an EMBL/GenBank/DDBJ whole genome shotgun (WGS) entry which is preliminary data.</text>
</comment>
<organism evidence="1 2">
    <name type="scientific">Pristionchus entomophagus</name>
    <dbReference type="NCBI Taxonomy" id="358040"/>
    <lineage>
        <taxon>Eukaryota</taxon>
        <taxon>Metazoa</taxon>
        <taxon>Ecdysozoa</taxon>
        <taxon>Nematoda</taxon>
        <taxon>Chromadorea</taxon>
        <taxon>Rhabditida</taxon>
        <taxon>Rhabditina</taxon>
        <taxon>Diplogasteromorpha</taxon>
        <taxon>Diplogasteroidea</taxon>
        <taxon>Neodiplogasteridae</taxon>
        <taxon>Pristionchus</taxon>
    </lineage>
</organism>